<evidence type="ECO:0000256" key="1">
    <source>
        <dbReference type="ARBA" id="ARBA00006817"/>
    </source>
</evidence>
<dbReference type="Gene3D" id="3.30.530.20">
    <property type="match status" value="1"/>
</dbReference>
<keyword evidence="3" id="KW-0346">Stress response</keyword>
<name>A0A7T8KLE8_CALRO</name>
<gene>
    <name evidence="3" type="ORF">FKW44_003287</name>
</gene>
<dbReference type="Proteomes" id="UP000595437">
    <property type="component" value="Chromosome 2"/>
</dbReference>
<evidence type="ECO:0000259" key="2">
    <source>
        <dbReference type="Pfam" id="PF08327"/>
    </source>
</evidence>
<reference evidence="4" key="1">
    <citation type="submission" date="2021-01" db="EMBL/GenBank/DDBJ databases">
        <title>Caligus Genome Assembly.</title>
        <authorList>
            <person name="Gallardo-Escarate C."/>
        </authorList>
    </citation>
    <scope>NUCLEOTIDE SEQUENCE [LARGE SCALE GENOMIC DNA]</scope>
</reference>
<evidence type="ECO:0000313" key="3">
    <source>
        <dbReference type="EMBL" id="QQP58082.1"/>
    </source>
</evidence>
<organism evidence="3 4">
    <name type="scientific">Caligus rogercresseyi</name>
    <name type="common">Sea louse</name>
    <dbReference type="NCBI Taxonomy" id="217165"/>
    <lineage>
        <taxon>Eukaryota</taxon>
        <taxon>Metazoa</taxon>
        <taxon>Ecdysozoa</taxon>
        <taxon>Arthropoda</taxon>
        <taxon>Crustacea</taxon>
        <taxon>Multicrustacea</taxon>
        <taxon>Hexanauplia</taxon>
        <taxon>Copepoda</taxon>
        <taxon>Siphonostomatoida</taxon>
        <taxon>Caligidae</taxon>
        <taxon>Caligus</taxon>
    </lineage>
</organism>
<proteinExistence type="inferred from homology"/>
<dbReference type="InterPro" id="IPR023393">
    <property type="entry name" value="START-like_dom_sf"/>
</dbReference>
<accession>A0A7T8KLE8</accession>
<keyword evidence="4" id="KW-1185">Reference proteome</keyword>
<comment type="similarity">
    <text evidence="1">Belongs to the AHA1 family.</text>
</comment>
<dbReference type="CDD" id="cd08892">
    <property type="entry name" value="SRPBCC_Aha1"/>
    <property type="match status" value="1"/>
</dbReference>
<dbReference type="SUPFAM" id="SSF55961">
    <property type="entry name" value="Bet v1-like"/>
    <property type="match status" value="1"/>
</dbReference>
<dbReference type="EMBL" id="CP045891">
    <property type="protein sequence ID" value="QQP58082.1"/>
    <property type="molecule type" value="Genomic_DNA"/>
</dbReference>
<dbReference type="Pfam" id="PF08327">
    <property type="entry name" value="AHSA1"/>
    <property type="match status" value="1"/>
</dbReference>
<protein>
    <submittedName>
        <fullName evidence="3">Activator of 90 kDa heat shock protein ATPase -like protein 1</fullName>
    </submittedName>
</protein>
<dbReference type="InterPro" id="IPR013538">
    <property type="entry name" value="ASHA1/2-like_C"/>
</dbReference>
<evidence type="ECO:0000313" key="4">
    <source>
        <dbReference type="Proteomes" id="UP000595437"/>
    </source>
</evidence>
<dbReference type="OrthoDB" id="567237at2759"/>
<feature type="domain" description="Activator of Hsp90 ATPase homologue 1/2-like C-terminal" evidence="2">
    <location>
        <begin position="118"/>
        <end position="226"/>
    </location>
</feature>
<sequence>MSEEHTDMADVDLEVLLEKSKGSKAQELKEMMRVGKGARVMREKLAEYVTALRNEFSKGLILPNKDNNSTAPSPTENKKSVNIKKAAFNAYNNASSASSKAGSPLQLKDCHLKETFNCSGEELYNALTQKTFLQVFFASEIKMPDVAAPGETFSFLNGNIVGEFVELVPYTKIVQKWRLKSWPQGHYSLVEISIAQAKDETQLSLSQKGIPEKELENTTQGWKGYYWIPIKRCFGYGQITF</sequence>
<dbReference type="AlphaFoldDB" id="A0A7T8KLE8"/>